<accession>A0A6J5LBW7</accession>
<name>A0A6J5LBW7_9CAUD</name>
<sequence length="780" mass="83095">MGVQNPNSTSYVHPDEPNLLNLHKAMEYDADGFPHIRVTLGSDNITVSGNVNLVEAVRVNNTEAQMIPVYLVGNVLTVNQGTTPWVTTGNANVTVVGNVSGITTLPAITGNVGVSGNVSISQLPGITVTNFPSNVSITSLPGITVTNFPSNVRITDLPGITGNVGVSGNVEITRMPAISGNVSITQLPALGNVSIDRLPGVTGNVHVYGNVSVDNFPANVSITQMPGITGNVNIADGGNSITVDGNVSITSMPAITGTVTLDTTVPPLISYADTVQMDSNDRLRVSVIGQQWWYVPSVDKDGDLRIIEKFTGNSTATTTFIQNLASVRLTSGQYYSANVQLTGTAVRASRRRHKTRPGVTNEWQGIVNWDGLQENVVKRIGMFTNYNGVFFEANATHVNSVIRRRLTDGTLMEDRTPHTAWNRDPMNGTGPTGYNWTTDTITANVTSVVSTANVAVAGDGNVYQVTYQLPAGEETRIGVGQKVTLTGLSPTRFNDTGLITSIDTVNHRANVAYVEYPGTYSSASGARMTHTPFHHMHNYWFDFNGSRTGRVRFGLFTDAGKIVVHDELMGELGTQLISAPALMDRKEIVNTGTPVGFLPSLTVGGSGVTIETTADINPGFGIATTATPVAFNKNTQVGSEFAIIGVGIRIGEPYQRSDLQLNQFQMVDLGNLNPQNSGIFQWRIVLNPTTSTTPTQSNVGKTTRQLTYSAGTTVSGGITLISGYAQGTFTGDVKTALNFLNMGSNIDYTDTDIVVLAVKMLVGGTDNSSIVGVMNYTEDL</sequence>
<protein>
    <submittedName>
        <fullName evidence="1">Uncharacterized protein</fullName>
    </submittedName>
</protein>
<dbReference type="EMBL" id="LR796233">
    <property type="protein sequence ID" value="CAB4129199.1"/>
    <property type="molecule type" value="Genomic_DNA"/>
</dbReference>
<proteinExistence type="predicted"/>
<gene>
    <name evidence="1" type="ORF">UFOVP112_297</name>
</gene>
<organism evidence="1">
    <name type="scientific">uncultured Caudovirales phage</name>
    <dbReference type="NCBI Taxonomy" id="2100421"/>
    <lineage>
        <taxon>Viruses</taxon>
        <taxon>Duplodnaviria</taxon>
        <taxon>Heunggongvirae</taxon>
        <taxon>Uroviricota</taxon>
        <taxon>Caudoviricetes</taxon>
        <taxon>Peduoviridae</taxon>
        <taxon>Maltschvirus</taxon>
        <taxon>Maltschvirus maltsch</taxon>
    </lineage>
</organism>
<reference evidence="1" key="1">
    <citation type="submission" date="2020-04" db="EMBL/GenBank/DDBJ databases">
        <authorList>
            <person name="Chiriac C."/>
            <person name="Salcher M."/>
            <person name="Ghai R."/>
            <person name="Kavagutti S V."/>
        </authorList>
    </citation>
    <scope>NUCLEOTIDE SEQUENCE</scope>
</reference>
<evidence type="ECO:0000313" key="1">
    <source>
        <dbReference type="EMBL" id="CAB4129199.1"/>
    </source>
</evidence>